<dbReference type="Proteomes" id="UP000294820">
    <property type="component" value="Chromosome 1"/>
</dbReference>
<comment type="similarity">
    <text evidence="1">Belongs to the UPF0181 family.</text>
</comment>
<accession>A0A375ABA1</accession>
<reference evidence="2 3" key="1">
    <citation type="submission" date="2016-09" db="EMBL/GenBank/DDBJ databases">
        <authorList>
            <person name="Reverchon S."/>
            <person name="Nasser W."/>
            <person name="Leonard S."/>
            <person name="Brochier C."/>
            <person name="Duprey A."/>
        </authorList>
    </citation>
    <scope>NUCLEOTIDE SEQUENCE [LARGE SCALE GENOMIC DNA]</scope>
    <source>
        <strain evidence="2 3">174/2</strain>
    </source>
</reference>
<dbReference type="HAMAP" id="MF_00507">
    <property type="entry name" value="UPF0181"/>
    <property type="match status" value="1"/>
</dbReference>
<proteinExistence type="inferred from homology"/>
<dbReference type="EMBL" id="LT615367">
    <property type="protein sequence ID" value="SLM63330.1"/>
    <property type="molecule type" value="Genomic_DNA"/>
</dbReference>
<evidence type="ECO:0000313" key="2">
    <source>
        <dbReference type="EMBL" id="SLM63330.1"/>
    </source>
</evidence>
<keyword evidence="3" id="KW-1185">Reference proteome</keyword>
<evidence type="ECO:0000256" key="1">
    <source>
        <dbReference type="HAMAP-Rule" id="MF_00507"/>
    </source>
</evidence>
<dbReference type="InterPro" id="IPR005371">
    <property type="entry name" value="UPF0181"/>
</dbReference>
<dbReference type="NCBIfam" id="NF003476">
    <property type="entry name" value="PRK05114.1"/>
    <property type="match status" value="1"/>
</dbReference>
<dbReference type="RefSeq" id="WP_035345936.1">
    <property type="nucleotide sequence ID" value="NZ_LT615367.1"/>
</dbReference>
<dbReference type="AlphaFoldDB" id="A0A375ABA1"/>
<dbReference type="Pfam" id="PF03701">
    <property type="entry name" value="UPF0181"/>
    <property type="match status" value="1"/>
</dbReference>
<protein>
    <recommendedName>
        <fullName evidence="1">UPF0181 protein DAQ1742_02443</fullName>
    </recommendedName>
</protein>
<organism evidence="2 3">
    <name type="scientific">Dickeya aquatica</name>
    <dbReference type="NCBI Taxonomy" id="1401087"/>
    <lineage>
        <taxon>Bacteria</taxon>
        <taxon>Pseudomonadati</taxon>
        <taxon>Pseudomonadota</taxon>
        <taxon>Gammaproteobacteria</taxon>
        <taxon>Enterobacterales</taxon>
        <taxon>Pectobacteriaceae</taxon>
        <taxon>Dickeya</taxon>
    </lineage>
</organism>
<sequence>MFAGTPALTHEQQQQAVEKIQQLMAQGMSSGEAIARVAQALRENHQGAKVVARFEEEEGDEDESQEGDSPA</sequence>
<gene>
    <name evidence="2" type="primary">yoaH</name>
    <name evidence="2" type="ORF">DAQ1742_02443</name>
</gene>
<dbReference type="KEGG" id="daq:DAQ1742_02443"/>
<evidence type="ECO:0000313" key="3">
    <source>
        <dbReference type="Proteomes" id="UP000294820"/>
    </source>
</evidence>
<name>A0A375ABA1_9GAMM</name>